<protein>
    <submittedName>
        <fullName evidence="2">Uncharacterized protein</fullName>
    </submittedName>
</protein>
<dbReference type="RefSeq" id="WP_055438361.1">
    <property type="nucleotide sequence ID" value="NZ_CYHB01000001.1"/>
</dbReference>
<keyword evidence="1" id="KW-0732">Signal</keyword>
<dbReference type="AlphaFoldDB" id="A0A0K6GY32"/>
<dbReference type="EMBL" id="CYHB01000001">
    <property type="protein sequence ID" value="CUA83626.1"/>
    <property type="molecule type" value="Genomic_DNA"/>
</dbReference>
<evidence type="ECO:0000256" key="1">
    <source>
        <dbReference type="SAM" id="SignalP"/>
    </source>
</evidence>
<name>A0A0K6GY32_9GAMM</name>
<feature type="signal peptide" evidence="1">
    <location>
        <begin position="1"/>
        <end position="27"/>
    </location>
</feature>
<reference evidence="3" key="1">
    <citation type="submission" date="2015-08" db="EMBL/GenBank/DDBJ databases">
        <authorList>
            <person name="Varghese N."/>
        </authorList>
    </citation>
    <scope>NUCLEOTIDE SEQUENCE [LARGE SCALE GENOMIC DNA]</scope>
    <source>
        <strain evidence="3">DSM 27808</strain>
    </source>
</reference>
<dbReference type="Proteomes" id="UP000182598">
    <property type="component" value="Unassembled WGS sequence"/>
</dbReference>
<keyword evidence="3" id="KW-1185">Reference proteome</keyword>
<gene>
    <name evidence="2" type="ORF">Ga0061064_0704</name>
</gene>
<feature type="chain" id="PRO_5005503870" evidence="1">
    <location>
        <begin position="28"/>
        <end position="234"/>
    </location>
</feature>
<dbReference type="OrthoDB" id="6238202at2"/>
<organism evidence="2 3">
    <name type="scientific">Pseudidiomarina woesei</name>
    <dbReference type="NCBI Taxonomy" id="1381080"/>
    <lineage>
        <taxon>Bacteria</taxon>
        <taxon>Pseudomonadati</taxon>
        <taxon>Pseudomonadota</taxon>
        <taxon>Gammaproteobacteria</taxon>
        <taxon>Alteromonadales</taxon>
        <taxon>Idiomarinaceae</taxon>
        <taxon>Pseudidiomarina</taxon>
    </lineage>
</organism>
<accession>A0A0K6GY32</accession>
<evidence type="ECO:0000313" key="2">
    <source>
        <dbReference type="EMBL" id="CUA83626.1"/>
    </source>
</evidence>
<proteinExistence type="predicted"/>
<evidence type="ECO:0000313" key="3">
    <source>
        <dbReference type="Proteomes" id="UP000182598"/>
    </source>
</evidence>
<sequence length="234" mass="26206">MIKQLEKSLTIAVISSLLLLQPVPLSAQEQTHSERLGQILQQRADSHLAADFNYHRLEIITLLGELRAEDVRLSTRVTELDQGLNQVLRADSIVVKGDWLSAAKNNLVVDEVIAKDAQLTVAYYGKGQSNLHALYDAAVAKKSFQRASSPLIWQVKKSRLENVVLNLFDQGEPILSVRLASLELPEMHADDTANDYISRVLWPVLEQVIRQAMFGNSDAVVDIGRLTQFIKREL</sequence>